<accession>A0A841L500</accession>
<dbReference type="Proteomes" id="UP000538147">
    <property type="component" value="Unassembled WGS sequence"/>
</dbReference>
<organism evidence="1 2">
    <name type="scientific">Polymorphobacter multimanifer</name>
    <dbReference type="NCBI Taxonomy" id="1070431"/>
    <lineage>
        <taxon>Bacteria</taxon>
        <taxon>Pseudomonadati</taxon>
        <taxon>Pseudomonadota</taxon>
        <taxon>Alphaproteobacteria</taxon>
        <taxon>Sphingomonadales</taxon>
        <taxon>Sphingosinicellaceae</taxon>
        <taxon>Polymorphobacter</taxon>
    </lineage>
</organism>
<protein>
    <submittedName>
        <fullName evidence="1">Uncharacterized protein</fullName>
    </submittedName>
</protein>
<dbReference type="EMBL" id="JACIIV010000010">
    <property type="protein sequence ID" value="MBB6227490.1"/>
    <property type="molecule type" value="Genomic_DNA"/>
</dbReference>
<proteinExistence type="predicted"/>
<evidence type="ECO:0000313" key="2">
    <source>
        <dbReference type="Proteomes" id="UP000538147"/>
    </source>
</evidence>
<comment type="caution">
    <text evidence="1">The sequence shown here is derived from an EMBL/GenBank/DDBJ whole genome shotgun (WGS) entry which is preliminary data.</text>
</comment>
<dbReference type="AlphaFoldDB" id="A0A841L500"/>
<keyword evidence="2" id="KW-1185">Reference proteome</keyword>
<evidence type="ECO:0000313" key="1">
    <source>
        <dbReference type="EMBL" id="MBB6227490.1"/>
    </source>
</evidence>
<reference evidence="1 2" key="1">
    <citation type="submission" date="2020-08" db="EMBL/GenBank/DDBJ databases">
        <title>Genomic Encyclopedia of Type Strains, Phase IV (KMG-IV): sequencing the most valuable type-strain genomes for metagenomic binning, comparative biology and taxonomic classification.</title>
        <authorList>
            <person name="Goeker M."/>
        </authorList>
    </citation>
    <scope>NUCLEOTIDE SEQUENCE [LARGE SCALE GENOMIC DNA]</scope>
    <source>
        <strain evidence="1 2">DSM 102189</strain>
    </source>
</reference>
<name>A0A841L500_9SPHN</name>
<sequence>MRGSIGSIRETKAAKDGVEPADALFWRPSLLLDRS</sequence>
<gene>
    <name evidence="1" type="ORF">FHS79_001656</name>
</gene>